<keyword evidence="2" id="KW-1185">Reference proteome</keyword>
<dbReference type="AlphaFoldDB" id="H2C4Z3"/>
<accession>H2C4Z3</accession>
<evidence type="ECO:0000313" key="1">
    <source>
        <dbReference type="EMBL" id="EHP71084.1"/>
    </source>
</evidence>
<evidence type="ECO:0000313" key="2">
    <source>
        <dbReference type="Proteomes" id="UP000003980"/>
    </source>
</evidence>
<gene>
    <name evidence="1" type="ORF">MetMK1DRAFT_00015880</name>
</gene>
<dbReference type="STRING" id="671065.MetMK1DRAFT_00015880"/>
<organism evidence="1 2">
    <name type="scientific">Metallosphaera yellowstonensis MK1</name>
    <dbReference type="NCBI Taxonomy" id="671065"/>
    <lineage>
        <taxon>Archaea</taxon>
        <taxon>Thermoproteota</taxon>
        <taxon>Thermoprotei</taxon>
        <taxon>Sulfolobales</taxon>
        <taxon>Sulfolobaceae</taxon>
        <taxon>Metallosphaera</taxon>
    </lineage>
</organism>
<dbReference type="EMBL" id="JH597761">
    <property type="protein sequence ID" value="EHP71084.1"/>
    <property type="molecule type" value="Genomic_DNA"/>
</dbReference>
<reference evidence="1 2" key="1">
    <citation type="submission" date="2012-01" db="EMBL/GenBank/DDBJ databases">
        <title>Improved High-Quality Draft sequence of Metallosphaera yellowstonensis MK1.</title>
        <authorList>
            <consortium name="US DOE Joint Genome Institute"/>
            <person name="Lucas S."/>
            <person name="Han J."/>
            <person name="Cheng J.-F."/>
            <person name="Goodwin L."/>
            <person name="Pitluck S."/>
            <person name="Peters L."/>
            <person name="Teshima H."/>
            <person name="Detter J.C."/>
            <person name="Han C."/>
            <person name="Tapia R."/>
            <person name="Land M."/>
            <person name="Hauser L."/>
            <person name="Kyrpides N."/>
            <person name="Kozubal M."/>
            <person name="Macur R.E."/>
            <person name="Jay Z."/>
            <person name="Inskeep W."/>
            <person name="Woyke T."/>
        </authorList>
    </citation>
    <scope>NUCLEOTIDE SEQUENCE [LARGE SCALE GENOMIC DNA]</scope>
    <source>
        <strain evidence="1 2">MK1</strain>
    </source>
</reference>
<dbReference type="RefSeq" id="WP_009072196.1">
    <property type="nucleotide sequence ID" value="NZ_JH597761.1"/>
</dbReference>
<dbReference type="HOGENOM" id="CLU_2056094_0_0_2"/>
<name>H2C4Z3_9CREN</name>
<proteinExistence type="predicted"/>
<protein>
    <submittedName>
        <fullName evidence="1">Uncharacterized protein</fullName>
    </submittedName>
</protein>
<dbReference type="eggNOG" id="arCOG10432">
    <property type="taxonomic scope" value="Archaea"/>
</dbReference>
<dbReference type="Proteomes" id="UP000003980">
    <property type="component" value="Unassembled WGS sequence"/>
</dbReference>
<sequence>MDRTELLRRLFLESNLLPRTVETIERGTRIVLADSSFLDIMDSGVVLIYVSRKISCDQVMEYRERIRDSLMQLGAMKAMAGIEILSDSCHLAILRKVDFKLNLEEADEIKLRKLWNEYVRTIKIISILTQRTSLKSRF</sequence>